<evidence type="ECO:0000313" key="1">
    <source>
        <dbReference type="EMBL" id="PIO55803.1"/>
    </source>
</evidence>
<proteinExistence type="predicted"/>
<protein>
    <submittedName>
        <fullName evidence="1">Uncharacterized protein</fullName>
    </submittedName>
</protein>
<name>A0A2G9TCX8_TELCI</name>
<evidence type="ECO:0000313" key="2">
    <source>
        <dbReference type="Proteomes" id="UP000230423"/>
    </source>
</evidence>
<reference evidence="1 2" key="1">
    <citation type="submission" date="2015-09" db="EMBL/GenBank/DDBJ databases">
        <title>Draft genome of the parasitic nematode Teladorsagia circumcincta isolate WARC Sus (inbred).</title>
        <authorList>
            <person name="Mitreva M."/>
        </authorList>
    </citation>
    <scope>NUCLEOTIDE SEQUENCE [LARGE SCALE GENOMIC DNA]</scope>
    <source>
        <strain evidence="1 2">S</strain>
    </source>
</reference>
<gene>
    <name evidence="1" type="ORF">TELCIR_22808</name>
</gene>
<dbReference type="AlphaFoldDB" id="A0A2G9TCX8"/>
<feature type="non-terminal residue" evidence="1">
    <location>
        <position position="1"/>
    </location>
</feature>
<keyword evidence="2" id="KW-1185">Reference proteome</keyword>
<sequence length="135" mass="15035">PPSPVEVVLPQPPVVADSESAEVDVTETIVLPKKTDKLDFTRRWLHDDLSSLAFQPPAPIMFFPEPCSYYNDADEHSLGSCSAEVAAINSPGRKEKPKRSNGYEILRDRCCSRTISSIWLSNESEISTGERDDRV</sequence>
<dbReference type="OrthoDB" id="5856121at2759"/>
<dbReference type="Proteomes" id="UP000230423">
    <property type="component" value="Unassembled WGS sequence"/>
</dbReference>
<dbReference type="EMBL" id="KZ384161">
    <property type="protein sequence ID" value="PIO55803.1"/>
    <property type="molecule type" value="Genomic_DNA"/>
</dbReference>
<organism evidence="1 2">
    <name type="scientific">Teladorsagia circumcincta</name>
    <name type="common">Brown stomach worm</name>
    <name type="synonym">Ostertagia circumcincta</name>
    <dbReference type="NCBI Taxonomy" id="45464"/>
    <lineage>
        <taxon>Eukaryota</taxon>
        <taxon>Metazoa</taxon>
        <taxon>Ecdysozoa</taxon>
        <taxon>Nematoda</taxon>
        <taxon>Chromadorea</taxon>
        <taxon>Rhabditida</taxon>
        <taxon>Rhabditina</taxon>
        <taxon>Rhabditomorpha</taxon>
        <taxon>Strongyloidea</taxon>
        <taxon>Trichostrongylidae</taxon>
        <taxon>Teladorsagia</taxon>
    </lineage>
</organism>
<accession>A0A2G9TCX8</accession>